<dbReference type="AlphaFoldDB" id="A0A316A6B1"/>
<name>A0A316A6B1_9ACTN</name>
<evidence type="ECO:0000259" key="2">
    <source>
        <dbReference type="Pfam" id="PF00296"/>
    </source>
</evidence>
<evidence type="ECO:0000313" key="3">
    <source>
        <dbReference type="EMBL" id="PWJ52778.1"/>
    </source>
</evidence>
<dbReference type="PANTHER" id="PTHR43244:SF1">
    <property type="entry name" value="5,10-METHYLENETETRAHYDROMETHANOPTERIN REDUCTASE"/>
    <property type="match status" value="1"/>
</dbReference>
<feature type="domain" description="Luciferase-like" evidence="2">
    <location>
        <begin position="26"/>
        <end position="221"/>
    </location>
</feature>
<comment type="caution">
    <text evidence="3">The sequence shown here is derived from an EMBL/GenBank/DDBJ whole genome shotgun (WGS) entry which is preliminary data.</text>
</comment>
<dbReference type="InterPro" id="IPR019945">
    <property type="entry name" value="F420_G6P_DH-rel"/>
</dbReference>
<dbReference type="SUPFAM" id="SSF51679">
    <property type="entry name" value="Bacterial luciferase-like"/>
    <property type="match status" value="1"/>
</dbReference>
<dbReference type="Pfam" id="PF00296">
    <property type="entry name" value="Bac_luciferase"/>
    <property type="match status" value="1"/>
</dbReference>
<dbReference type="Gene3D" id="3.20.20.30">
    <property type="entry name" value="Luciferase-like domain"/>
    <property type="match status" value="1"/>
</dbReference>
<dbReference type="NCBIfam" id="TIGR03557">
    <property type="entry name" value="F420_G6P_family"/>
    <property type="match status" value="1"/>
</dbReference>
<evidence type="ECO:0000313" key="4">
    <source>
        <dbReference type="Proteomes" id="UP000245469"/>
    </source>
</evidence>
<dbReference type="InterPro" id="IPR050564">
    <property type="entry name" value="F420-G6PD/mer"/>
</dbReference>
<evidence type="ECO:0000256" key="1">
    <source>
        <dbReference type="ARBA" id="ARBA00023002"/>
    </source>
</evidence>
<organism evidence="3 4">
    <name type="scientific">Quadrisphaera granulorum</name>
    <dbReference type="NCBI Taxonomy" id="317664"/>
    <lineage>
        <taxon>Bacteria</taxon>
        <taxon>Bacillati</taxon>
        <taxon>Actinomycetota</taxon>
        <taxon>Actinomycetes</taxon>
        <taxon>Kineosporiales</taxon>
        <taxon>Kineosporiaceae</taxon>
        <taxon>Quadrisphaera</taxon>
    </lineage>
</organism>
<protein>
    <submittedName>
        <fullName evidence="3">G6PDH family F420-dependent oxidoreductase</fullName>
    </submittedName>
</protein>
<reference evidence="3 4" key="1">
    <citation type="submission" date="2018-03" db="EMBL/GenBank/DDBJ databases">
        <title>Genomic Encyclopedia of Archaeal and Bacterial Type Strains, Phase II (KMG-II): from individual species to whole genera.</title>
        <authorList>
            <person name="Goeker M."/>
        </authorList>
    </citation>
    <scope>NUCLEOTIDE SEQUENCE [LARGE SCALE GENOMIC DNA]</scope>
    <source>
        <strain evidence="3 4">DSM 44889</strain>
    </source>
</reference>
<gene>
    <name evidence="3" type="ORF">BXY45_11730</name>
</gene>
<dbReference type="PANTHER" id="PTHR43244">
    <property type="match status" value="1"/>
</dbReference>
<dbReference type="InterPro" id="IPR036661">
    <property type="entry name" value="Luciferase-like_sf"/>
</dbReference>
<dbReference type="InterPro" id="IPR011251">
    <property type="entry name" value="Luciferase-like_dom"/>
</dbReference>
<sequence length="343" mass="36472">MAESTPTSSSPSSAPLSAGLKVGYKLATESFDPKEVVRQAVAAERAGFDFVEMSDHYHPWLESQGHSGFTFAMLGSIAAKTERIGLVTGVTCPSYRYHPAIVAQAAATLQILSDGRFTLGVGAGERLNEHVIGEPAFRGVHERHERFREALEIIRLLWQGGYRSYSGKHLQLEDARVFDLPEQLPVIAVAGSGPASAKLAADLGDGLFGTEPDASFISDWKGRGGSGPVYGEVPLAWANTEGEAVDAVLEKSRWALTGWKVMAELPNPVNFDAASAFVTKADVAGQFACGPDLAKHVANGQQFVDAGYDHLVAQNAGPDPDGFLEFAASELIPAFRALTPSSS</sequence>
<dbReference type="Proteomes" id="UP000245469">
    <property type="component" value="Unassembled WGS sequence"/>
</dbReference>
<keyword evidence="1" id="KW-0560">Oxidoreductase</keyword>
<dbReference type="GO" id="GO:0016705">
    <property type="term" value="F:oxidoreductase activity, acting on paired donors, with incorporation or reduction of molecular oxygen"/>
    <property type="evidence" value="ECO:0007669"/>
    <property type="project" value="InterPro"/>
</dbReference>
<dbReference type="EMBL" id="QGDQ01000017">
    <property type="protein sequence ID" value="PWJ52778.1"/>
    <property type="molecule type" value="Genomic_DNA"/>
</dbReference>
<proteinExistence type="predicted"/>
<accession>A0A316A6B1</accession>
<keyword evidence="4" id="KW-1185">Reference proteome</keyword>